<keyword evidence="7" id="KW-0408">Iron</keyword>
<evidence type="ECO:0000256" key="9">
    <source>
        <dbReference type="ARBA" id="ARBA00023077"/>
    </source>
</evidence>
<keyword evidence="6" id="KW-0732">Signal</keyword>
<keyword evidence="2 12" id="KW-0813">Transport</keyword>
<dbReference type="Gene3D" id="2.40.170.20">
    <property type="entry name" value="TonB-dependent receptor, beta-barrel domain"/>
    <property type="match status" value="1"/>
</dbReference>
<evidence type="ECO:0000256" key="4">
    <source>
        <dbReference type="ARBA" id="ARBA00022496"/>
    </source>
</evidence>
<dbReference type="PROSITE" id="PS52016">
    <property type="entry name" value="TONB_DEPENDENT_REC_3"/>
    <property type="match status" value="1"/>
</dbReference>
<dbReference type="InterPro" id="IPR012910">
    <property type="entry name" value="Plug_dom"/>
</dbReference>
<reference evidence="17" key="1">
    <citation type="journal article" date="2019" name="Int. J. Syst. Evol. Microbiol.">
        <title>The Global Catalogue of Microorganisms (GCM) 10K type strain sequencing project: providing services to taxonomists for standard genome sequencing and annotation.</title>
        <authorList>
            <consortium name="The Broad Institute Genomics Platform"/>
            <consortium name="The Broad Institute Genome Sequencing Center for Infectious Disease"/>
            <person name="Wu L."/>
            <person name="Ma J."/>
        </authorList>
    </citation>
    <scope>NUCLEOTIDE SEQUENCE [LARGE SCALE GENOMIC DNA]</scope>
    <source>
        <strain evidence="17">JCM 19134</strain>
    </source>
</reference>
<dbReference type="PANTHER" id="PTHR32552:SF89">
    <property type="entry name" value="CATECHOLATE SIDEROPHORE RECEPTOR FIU"/>
    <property type="match status" value="1"/>
</dbReference>
<comment type="caution">
    <text evidence="16">The sequence shown here is derived from an EMBL/GenBank/DDBJ whole genome shotgun (WGS) entry which is preliminary data.</text>
</comment>
<evidence type="ECO:0000256" key="2">
    <source>
        <dbReference type="ARBA" id="ARBA00022448"/>
    </source>
</evidence>
<keyword evidence="9 13" id="KW-0798">TonB box</keyword>
<dbReference type="GO" id="GO:0015344">
    <property type="term" value="F:siderophore uptake transmembrane transporter activity"/>
    <property type="evidence" value="ECO:0007669"/>
    <property type="project" value="TreeGrafter"/>
</dbReference>
<dbReference type="InterPro" id="IPR039426">
    <property type="entry name" value="TonB-dep_rcpt-like"/>
</dbReference>
<dbReference type="EMBL" id="BAABLX010000024">
    <property type="protein sequence ID" value="GAA4946138.1"/>
    <property type="molecule type" value="Genomic_DNA"/>
</dbReference>
<dbReference type="Pfam" id="PF00593">
    <property type="entry name" value="TonB_dep_Rec_b-barrel"/>
    <property type="match status" value="1"/>
</dbReference>
<evidence type="ECO:0000259" key="15">
    <source>
        <dbReference type="Pfam" id="PF07715"/>
    </source>
</evidence>
<sequence>MKNARIYKTAILVGLISSTQQPALAKGSLDEIFVTAQRYETTTSNFAGSVSIIDSDALAETAATHIQESLAALPGVNLHRNSGQEYLPAVRSPVLSGAGACGSVLMAEDGIALRPAGFCNVNELFESNWQQAQRIEVIRGPSSALFGSNALHGVINVVTPNAADNSVAVEVGSLDYYRTKISAGNDSTAVFFTGTTDQGFRDDYGVDEQKLTLKHQQALGDINTLTGLTAVNLNQETAGYIVGTDAYKDKDIVESNPNPEAYRDAKAVRLWTQLSSQESDRSWQVTPYLRYSDMAFLQHFLPGTPLEENGQKSLGVQTSYKIKQDNSQFILGLDAEYVDGWLKQSQAQATQGSAFLVATIPAGIQYDYEVEAIQVAPFALWKQQLNDQWAWSAGVRYEWMQYDYDNLTLDGRTRDDGTECGFGGCRYSRPADSTDSFSNLSPNLDVSYQIDDQQRVFLALAQGFRAPQAVELYRLQREQQITDLDPEELQSIELGYRWQSAGLRLELSAYDMRKDNVIYRNSDFFTIAAGKTRHRGIELALSAQLSEQWRVALAATQAKHTYDHNDTESGIVKGNYVDTAPKHFGNASVHWELNTQLGLSVQWQHMGSYFTDPANDHRYSGHDIINLRGHYELSDAITLRTRVVNLTDKRYADRADYSGFTGDRYFPGSPRAAFVEAQFSW</sequence>
<organism evidence="16 17">
    <name type="scientific">Halioxenophilus aromaticivorans</name>
    <dbReference type="NCBI Taxonomy" id="1306992"/>
    <lineage>
        <taxon>Bacteria</taxon>
        <taxon>Pseudomonadati</taxon>
        <taxon>Pseudomonadota</taxon>
        <taxon>Gammaproteobacteria</taxon>
        <taxon>Alteromonadales</taxon>
        <taxon>Alteromonadaceae</taxon>
        <taxon>Halioxenophilus</taxon>
    </lineage>
</organism>
<dbReference type="InterPro" id="IPR036942">
    <property type="entry name" value="Beta-barrel_TonB_sf"/>
</dbReference>
<dbReference type="InterPro" id="IPR037066">
    <property type="entry name" value="Plug_dom_sf"/>
</dbReference>
<dbReference type="RefSeq" id="WP_345423005.1">
    <property type="nucleotide sequence ID" value="NZ_AP031496.1"/>
</dbReference>
<evidence type="ECO:0000256" key="11">
    <source>
        <dbReference type="ARBA" id="ARBA00023237"/>
    </source>
</evidence>
<dbReference type="GO" id="GO:0009279">
    <property type="term" value="C:cell outer membrane"/>
    <property type="evidence" value="ECO:0007669"/>
    <property type="project" value="UniProtKB-SubCell"/>
</dbReference>
<name>A0AAV3U3K1_9ALTE</name>
<dbReference type="Pfam" id="PF07715">
    <property type="entry name" value="Plug"/>
    <property type="match status" value="1"/>
</dbReference>
<proteinExistence type="inferred from homology"/>
<keyword evidence="8" id="KW-0406">Ion transport</keyword>
<dbReference type="SUPFAM" id="SSF56935">
    <property type="entry name" value="Porins"/>
    <property type="match status" value="1"/>
</dbReference>
<feature type="domain" description="TonB-dependent receptor-like beta-barrel" evidence="14">
    <location>
        <begin position="245"/>
        <end position="646"/>
    </location>
</feature>
<dbReference type="Gene3D" id="2.170.130.10">
    <property type="entry name" value="TonB-dependent receptor, plug domain"/>
    <property type="match status" value="1"/>
</dbReference>
<keyword evidence="5 12" id="KW-0812">Transmembrane</keyword>
<evidence type="ECO:0000256" key="8">
    <source>
        <dbReference type="ARBA" id="ARBA00023065"/>
    </source>
</evidence>
<evidence type="ECO:0000256" key="12">
    <source>
        <dbReference type="PROSITE-ProRule" id="PRU01360"/>
    </source>
</evidence>
<dbReference type="Proteomes" id="UP001409585">
    <property type="component" value="Unassembled WGS sequence"/>
</dbReference>
<keyword evidence="11 12" id="KW-0998">Cell outer membrane</keyword>
<evidence type="ECO:0000256" key="10">
    <source>
        <dbReference type="ARBA" id="ARBA00023136"/>
    </source>
</evidence>
<dbReference type="CDD" id="cd01347">
    <property type="entry name" value="ligand_gated_channel"/>
    <property type="match status" value="1"/>
</dbReference>
<comment type="subcellular location">
    <subcellularLocation>
        <location evidence="1 12">Cell outer membrane</location>
        <topology evidence="1 12">Multi-pass membrane protein</topology>
    </subcellularLocation>
</comment>
<keyword evidence="17" id="KW-1185">Reference proteome</keyword>
<comment type="similarity">
    <text evidence="12 13">Belongs to the TonB-dependent receptor family.</text>
</comment>
<evidence type="ECO:0000256" key="3">
    <source>
        <dbReference type="ARBA" id="ARBA00022452"/>
    </source>
</evidence>
<evidence type="ECO:0000256" key="7">
    <source>
        <dbReference type="ARBA" id="ARBA00023004"/>
    </source>
</evidence>
<evidence type="ECO:0000256" key="5">
    <source>
        <dbReference type="ARBA" id="ARBA00022692"/>
    </source>
</evidence>
<evidence type="ECO:0000256" key="13">
    <source>
        <dbReference type="RuleBase" id="RU003357"/>
    </source>
</evidence>
<evidence type="ECO:0000313" key="16">
    <source>
        <dbReference type="EMBL" id="GAA4946138.1"/>
    </source>
</evidence>
<keyword evidence="10 12" id="KW-0472">Membrane</keyword>
<dbReference type="InterPro" id="IPR000531">
    <property type="entry name" value="Beta-barrel_TonB"/>
</dbReference>
<protein>
    <submittedName>
        <fullName evidence="16">TonB-dependent siderophore receptor</fullName>
    </submittedName>
</protein>
<evidence type="ECO:0000256" key="6">
    <source>
        <dbReference type="ARBA" id="ARBA00022729"/>
    </source>
</evidence>
<evidence type="ECO:0000313" key="17">
    <source>
        <dbReference type="Proteomes" id="UP001409585"/>
    </source>
</evidence>
<dbReference type="AlphaFoldDB" id="A0AAV3U3K1"/>
<dbReference type="PANTHER" id="PTHR32552">
    <property type="entry name" value="FERRICHROME IRON RECEPTOR-RELATED"/>
    <property type="match status" value="1"/>
</dbReference>
<gene>
    <name evidence="16" type="ORF">GCM10025791_26790</name>
</gene>
<keyword evidence="16" id="KW-0675">Receptor</keyword>
<keyword evidence="4" id="KW-0410">Iron transport</keyword>
<keyword evidence="3 12" id="KW-1134">Transmembrane beta strand</keyword>
<evidence type="ECO:0000256" key="1">
    <source>
        <dbReference type="ARBA" id="ARBA00004571"/>
    </source>
</evidence>
<evidence type="ECO:0000259" key="14">
    <source>
        <dbReference type="Pfam" id="PF00593"/>
    </source>
</evidence>
<accession>A0AAV3U3K1</accession>
<feature type="domain" description="TonB-dependent receptor plug" evidence="15">
    <location>
        <begin position="45"/>
        <end position="154"/>
    </location>
</feature>